<dbReference type="InterPro" id="IPR044294">
    <property type="entry name" value="Lipase-like"/>
</dbReference>
<dbReference type="Pfam" id="PF05057">
    <property type="entry name" value="DUF676"/>
    <property type="match status" value="1"/>
</dbReference>
<evidence type="ECO:0000313" key="2">
    <source>
        <dbReference type="Proteomes" id="UP000186698"/>
    </source>
</evidence>
<proteinExistence type="predicted"/>
<gene>
    <name evidence="3" type="primary">LOC121396136</name>
</gene>
<dbReference type="Gene3D" id="3.40.50.1820">
    <property type="entry name" value="alpha/beta hydrolase"/>
    <property type="match status" value="1"/>
</dbReference>
<dbReference type="InterPro" id="IPR029058">
    <property type="entry name" value="AB_hydrolase_fold"/>
</dbReference>
<protein>
    <submittedName>
        <fullName evidence="3">Protein FAM135A-like</fullName>
    </submittedName>
</protein>
<organism evidence="2 3">
    <name type="scientific">Xenopus laevis</name>
    <name type="common">African clawed frog</name>
    <dbReference type="NCBI Taxonomy" id="8355"/>
    <lineage>
        <taxon>Eukaryota</taxon>
        <taxon>Metazoa</taxon>
        <taxon>Chordata</taxon>
        <taxon>Craniata</taxon>
        <taxon>Vertebrata</taxon>
        <taxon>Euteleostomi</taxon>
        <taxon>Amphibia</taxon>
        <taxon>Batrachia</taxon>
        <taxon>Anura</taxon>
        <taxon>Pipoidea</taxon>
        <taxon>Pipidae</taxon>
        <taxon>Xenopodinae</taxon>
        <taxon>Xenopus</taxon>
        <taxon>Xenopus</taxon>
    </lineage>
</organism>
<reference evidence="3" key="1">
    <citation type="submission" date="2025-08" db="UniProtKB">
        <authorList>
            <consortium name="RefSeq"/>
        </authorList>
    </citation>
    <scope>IDENTIFICATION</scope>
    <source>
        <strain evidence="3">J_2021</strain>
        <tissue evidence="3">Erythrocytes</tissue>
    </source>
</reference>
<dbReference type="OrthoDB" id="273452at2759"/>
<accession>A0A8J1LAY1</accession>
<dbReference type="GeneID" id="121396136"/>
<name>A0A8J1LAY1_XENLA</name>
<evidence type="ECO:0000313" key="3">
    <source>
        <dbReference type="RefSeq" id="XP_041426641.1"/>
    </source>
</evidence>
<dbReference type="AlphaFoldDB" id="A0A8J1LAY1"/>
<sequence length="154" mass="17371">MSCFNSDAIFIVFCFVFSLQNGSDNIDSLARGLLTEIVQHITMQKLVISRISFIGFSLGSVIIRATLCRPEFDAFLGNLHTFLSFGGPNMGLLYHTSCIVNMGMRYLQGSDSLSQLAFKDHRDPRQTFLYKLSQQTGKIYDPFFLLISPQIKLL</sequence>
<dbReference type="RefSeq" id="XP_041426641.1">
    <property type="nucleotide sequence ID" value="XM_041570707.1"/>
</dbReference>
<dbReference type="KEGG" id="xla:121396136"/>
<dbReference type="Proteomes" id="UP000186698">
    <property type="component" value="Chromosome 7S"/>
</dbReference>
<dbReference type="InterPro" id="IPR007751">
    <property type="entry name" value="DUF676_lipase-like"/>
</dbReference>
<dbReference type="PANTHER" id="PTHR12482:SF68">
    <property type="entry name" value="PROTEIN FAM135A-LIKE"/>
    <property type="match status" value="1"/>
</dbReference>
<dbReference type="SUPFAM" id="SSF53474">
    <property type="entry name" value="alpha/beta-Hydrolases"/>
    <property type="match status" value="1"/>
</dbReference>
<dbReference type="PANTHER" id="PTHR12482">
    <property type="entry name" value="LIPASE ROG1-RELATED-RELATED"/>
    <property type="match status" value="1"/>
</dbReference>
<keyword evidence="2" id="KW-1185">Reference proteome</keyword>
<feature type="domain" description="DUF676" evidence="1">
    <location>
        <begin position="23"/>
        <end position="137"/>
    </location>
</feature>
<evidence type="ECO:0000259" key="1">
    <source>
        <dbReference type="Pfam" id="PF05057"/>
    </source>
</evidence>